<accession>A0AAJ8BE60</accession>
<dbReference type="GeneID" id="127143129"/>
<feature type="region of interest" description="Disordered" evidence="1">
    <location>
        <begin position="25"/>
        <end position="47"/>
    </location>
</feature>
<dbReference type="AlphaFoldDB" id="A0AAJ8BE60"/>
<dbReference type="KEGG" id="lcf:127143129"/>
<organism evidence="2 3">
    <name type="scientific">Lates calcarifer</name>
    <name type="common">Barramundi</name>
    <name type="synonym">Holocentrus calcarifer</name>
    <dbReference type="NCBI Taxonomy" id="8187"/>
    <lineage>
        <taxon>Eukaryota</taxon>
        <taxon>Metazoa</taxon>
        <taxon>Chordata</taxon>
        <taxon>Craniata</taxon>
        <taxon>Vertebrata</taxon>
        <taxon>Euteleostomi</taxon>
        <taxon>Actinopterygii</taxon>
        <taxon>Neopterygii</taxon>
        <taxon>Teleostei</taxon>
        <taxon>Neoteleostei</taxon>
        <taxon>Acanthomorphata</taxon>
        <taxon>Carangaria</taxon>
        <taxon>Carangaria incertae sedis</taxon>
        <taxon>Centropomidae</taxon>
        <taxon>Lates</taxon>
    </lineage>
</organism>
<dbReference type="Proteomes" id="UP000694890">
    <property type="component" value="Linkage group LG12"/>
</dbReference>
<protein>
    <submittedName>
        <fullName evidence="3">Uncharacterized protein LOC127143129</fullName>
    </submittedName>
</protein>
<dbReference type="RefSeq" id="XP_050930636.1">
    <property type="nucleotide sequence ID" value="XM_051074679.1"/>
</dbReference>
<reference evidence="3" key="1">
    <citation type="submission" date="2025-08" db="UniProtKB">
        <authorList>
            <consortium name="RefSeq"/>
        </authorList>
    </citation>
    <scope>IDENTIFICATION</scope>
    <source>
        <tissue evidence="3">Brain</tissue>
    </source>
</reference>
<feature type="compositionally biased region" description="Polar residues" evidence="1">
    <location>
        <begin position="36"/>
        <end position="47"/>
    </location>
</feature>
<evidence type="ECO:0000313" key="3">
    <source>
        <dbReference type="RefSeq" id="XP_050930636.1"/>
    </source>
</evidence>
<sequence length="265" mass="29047">MLMCRELEPGILHPEGWAEAVYQKPAVSPPPEDSCRQLQSDPPSASDSWIHLHSSTTHDVISRAVSWSYGCGHFQYLHLTSNLCKPAPSSTNQPPSDSASSLQQPSAALASTCRQQTADTRLSIGNQQHPPLPNSTCSLCKPTAILHPQLQPPPVASDVSPPKMSGNYLNCHRFTCHRPASIRLKLCLLTTTATCCSSLHLQTAETMLRLQPIMTNFANLHLQPRLASCSFLHLQIQADSHSPTLHLHLASNIHWCLHLQMLAAT</sequence>
<proteinExistence type="predicted"/>
<evidence type="ECO:0000256" key="1">
    <source>
        <dbReference type="SAM" id="MobiDB-lite"/>
    </source>
</evidence>
<gene>
    <name evidence="3" type="primary">LOC127143129</name>
</gene>
<evidence type="ECO:0000313" key="2">
    <source>
        <dbReference type="Proteomes" id="UP000694890"/>
    </source>
</evidence>
<feature type="region of interest" description="Disordered" evidence="1">
    <location>
        <begin position="86"/>
        <end position="110"/>
    </location>
</feature>
<name>A0AAJ8BE60_LATCA</name>
<feature type="compositionally biased region" description="Low complexity" evidence="1">
    <location>
        <begin position="93"/>
        <end position="110"/>
    </location>
</feature>